<sequence>MTDRYRIEAADAPERRGMLRPVLWLVLVLSAANNAAMSGIGVNPFVGAVFGLVTLACATALVVHHYRHRAR</sequence>
<feature type="transmembrane region" description="Helical" evidence="1">
    <location>
        <begin position="46"/>
        <end position="66"/>
    </location>
</feature>
<gene>
    <name evidence="2" type="ORF">GCM10009827_073090</name>
</gene>
<evidence type="ECO:0000313" key="2">
    <source>
        <dbReference type="EMBL" id="GAA1542883.1"/>
    </source>
</evidence>
<dbReference type="EMBL" id="BAAAQD010000017">
    <property type="protein sequence ID" value="GAA1542883.1"/>
    <property type="molecule type" value="Genomic_DNA"/>
</dbReference>
<evidence type="ECO:0000256" key="1">
    <source>
        <dbReference type="SAM" id="Phobius"/>
    </source>
</evidence>
<comment type="caution">
    <text evidence="2">The sequence shown here is derived from an EMBL/GenBank/DDBJ whole genome shotgun (WGS) entry which is preliminary data.</text>
</comment>
<keyword evidence="1" id="KW-0472">Membrane</keyword>
<organism evidence="2 3">
    <name type="scientific">Dactylosporangium maewongense</name>
    <dbReference type="NCBI Taxonomy" id="634393"/>
    <lineage>
        <taxon>Bacteria</taxon>
        <taxon>Bacillati</taxon>
        <taxon>Actinomycetota</taxon>
        <taxon>Actinomycetes</taxon>
        <taxon>Micromonosporales</taxon>
        <taxon>Micromonosporaceae</taxon>
        <taxon>Dactylosporangium</taxon>
    </lineage>
</organism>
<keyword evidence="1" id="KW-1133">Transmembrane helix</keyword>
<feature type="transmembrane region" description="Helical" evidence="1">
    <location>
        <begin position="21"/>
        <end position="40"/>
    </location>
</feature>
<reference evidence="3" key="1">
    <citation type="journal article" date="2019" name="Int. J. Syst. Evol. Microbiol.">
        <title>The Global Catalogue of Microorganisms (GCM) 10K type strain sequencing project: providing services to taxonomists for standard genome sequencing and annotation.</title>
        <authorList>
            <consortium name="The Broad Institute Genomics Platform"/>
            <consortium name="The Broad Institute Genome Sequencing Center for Infectious Disease"/>
            <person name="Wu L."/>
            <person name="Ma J."/>
        </authorList>
    </citation>
    <scope>NUCLEOTIDE SEQUENCE [LARGE SCALE GENOMIC DNA]</scope>
    <source>
        <strain evidence="3">JCM 15933</strain>
    </source>
</reference>
<proteinExistence type="predicted"/>
<protein>
    <submittedName>
        <fullName evidence="2">Uncharacterized protein</fullName>
    </submittedName>
</protein>
<keyword evidence="3" id="KW-1185">Reference proteome</keyword>
<name>A0ABP4MEK9_9ACTN</name>
<evidence type="ECO:0000313" key="3">
    <source>
        <dbReference type="Proteomes" id="UP001501470"/>
    </source>
</evidence>
<dbReference type="Proteomes" id="UP001501470">
    <property type="component" value="Unassembled WGS sequence"/>
</dbReference>
<keyword evidence="1" id="KW-0812">Transmembrane</keyword>
<accession>A0ABP4MEK9</accession>
<dbReference type="RefSeq" id="WP_344507344.1">
    <property type="nucleotide sequence ID" value="NZ_BAAAQD010000017.1"/>
</dbReference>